<reference evidence="2 3" key="1">
    <citation type="submission" date="2020-07" db="EMBL/GenBank/DDBJ databases">
        <title>Sequencing the genomes of 1000 actinobacteria strains.</title>
        <authorList>
            <person name="Klenk H.-P."/>
        </authorList>
    </citation>
    <scope>NUCLEOTIDE SEQUENCE [LARGE SCALE GENOMIC DNA]</scope>
    <source>
        <strain evidence="2 3">DSM 24723</strain>
    </source>
</reference>
<protein>
    <submittedName>
        <fullName evidence="2">Uncharacterized protein</fullName>
    </submittedName>
</protein>
<dbReference type="PROSITE" id="PS51257">
    <property type="entry name" value="PROKAR_LIPOPROTEIN"/>
    <property type="match status" value="1"/>
</dbReference>
<dbReference type="Proteomes" id="UP000592181">
    <property type="component" value="Unassembled WGS sequence"/>
</dbReference>
<dbReference type="EMBL" id="JACBZX010000001">
    <property type="protein sequence ID" value="NYG35786.1"/>
    <property type="molecule type" value="Genomic_DNA"/>
</dbReference>
<gene>
    <name evidence="2" type="ORF">BJY28_000255</name>
</gene>
<evidence type="ECO:0000313" key="2">
    <source>
        <dbReference type="EMBL" id="NYG35786.1"/>
    </source>
</evidence>
<feature type="signal peptide" evidence="1">
    <location>
        <begin position="1"/>
        <end position="35"/>
    </location>
</feature>
<keyword evidence="1" id="KW-0732">Signal</keyword>
<feature type="chain" id="PRO_5032461106" evidence="1">
    <location>
        <begin position="36"/>
        <end position="166"/>
    </location>
</feature>
<dbReference type="AlphaFoldDB" id="A0A852WY95"/>
<keyword evidence="3" id="KW-1185">Reference proteome</keyword>
<organism evidence="2 3">
    <name type="scientific">Janibacter alkaliphilus</name>
    <dbReference type="NCBI Taxonomy" id="1069963"/>
    <lineage>
        <taxon>Bacteria</taxon>
        <taxon>Bacillati</taxon>
        <taxon>Actinomycetota</taxon>
        <taxon>Actinomycetes</taxon>
        <taxon>Micrococcales</taxon>
        <taxon>Intrasporangiaceae</taxon>
        <taxon>Janibacter</taxon>
    </lineage>
</organism>
<proteinExistence type="predicted"/>
<accession>A0A852WY95</accession>
<sequence length="166" mass="17371">MRESGPARAPRALAAVLPLAAVSLLGACTGGDADAAETEPYTFVTTVAQGDGAALATNRWTWADPEEYRAVTVRAMEVAAVQDDPCLRVADAYGDADPLGVVWPEGTALVGGTGVRIDGRTLQDGSRVEVSEVEVDRAEVERSLEEGTELTCTAERFVVLLPGTPV</sequence>
<dbReference type="RefSeq" id="WP_179461402.1">
    <property type="nucleotide sequence ID" value="NZ_JACBZX010000001.1"/>
</dbReference>
<name>A0A852WY95_9MICO</name>
<evidence type="ECO:0000256" key="1">
    <source>
        <dbReference type="SAM" id="SignalP"/>
    </source>
</evidence>
<evidence type="ECO:0000313" key="3">
    <source>
        <dbReference type="Proteomes" id="UP000592181"/>
    </source>
</evidence>
<comment type="caution">
    <text evidence="2">The sequence shown here is derived from an EMBL/GenBank/DDBJ whole genome shotgun (WGS) entry which is preliminary data.</text>
</comment>